<evidence type="ECO:0000313" key="10">
    <source>
        <dbReference type="EMBL" id="SCY66672.1"/>
    </source>
</evidence>
<dbReference type="GO" id="GO:0000166">
    <property type="term" value="F:nucleotide binding"/>
    <property type="evidence" value="ECO:0007669"/>
    <property type="project" value="UniProtKB-KW"/>
</dbReference>
<dbReference type="EMBL" id="LN614830">
    <property type="protein sequence ID" value="CEG61909.1"/>
    <property type="molecule type" value="Genomic_DNA"/>
</dbReference>
<dbReference type="Proteomes" id="UP000182998">
    <property type="component" value="Unassembled WGS sequence"/>
</dbReference>
<proteinExistence type="predicted"/>
<dbReference type="GO" id="GO:0004016">
    <property type="term" value="F:adenylate cyclase activity"/>
    <property type="evidence" value="ECO:0007669"/>
    <property type="project" value="UniProtKB-ARBA"/>
</dbReference>
<dbReference type="AlphaFoldDB" id="A0A098GHG5"/>
<keyword evidence="12" id="KW-1185">Reference proteome</keyword>
<dbReference type="Proteomes" id="UP000032414">
    <property type="component" value="Chromosome I"/>
</dbReference>
<keyword evidence="3" id="KW-0547">Nucleotide-binding</keyword>
<keyword evidence="4 7" id="KW-1133">Transmembrane helix</keyword>
<dbReference type="PANTHER" id="PTHR11920:SF335">
    <property type="entry name" value="GUANYLATE CYCLASE"/>
    <property type="match status" value="1"/>
</dbReference>
<evidence type="ECO:0000256" key="5">
    <source>
        <dbReference type="ARBA" id="ARBA00023136"/>
    </source>
</evidence>
<dbReference type="Pfam" id="PF00211">
    <property type="entry name" value="Guanylate_cyc"/>
    <property type="match status" value="1"/>
</dbReference>
<accession>A0A098GHG5</accession>
<sequence length="466" mass="53104">MRRFHFKQDYLLVFFFIGLIFLVIALLGCLLWLKYLSALQVESSNERYESYRIAQELRTSSDDLTKMVRLYVVTGDKTYLNHYNEILSIRNGTSPRPQDYDTVYWDLVVDDKRPRPFGKPKSLVQMMIDRGFSLQEFDLLRQAQELSNELTKIEIKAMNAAQGKFDDGTGKYTLHGAPDKNLAINLVFGKEYMEAKSKIMAPIQSFIEEVIDRTTKRNEQLSREITQVISIAIILAVLSTIFMLISISKALHRISRTAKENELLLLNILPSAVAERLKKGEKIIADEYPQASVLFCDIVGFTALMVKMGTSKMFDILGHLFDEFDDLAQKYGVEKIKTIGDSYMAAAGIPEPTADHAFRIADFALAIRDKAKEFAQLYKIELQVRIGMTCGAVIAGVIGHRKIIYDVWGDVVNTASRMEATNIPGEIQITEKMALLLEEQFIIEERDEIEVKGKGKMRTYFIKGRR</sequence>
<reference evidence="11" key="2">
    <citation type="submission" date="2014-09" db="EMBL/GenBank/DDBJ databases">
        <authorList>
            <person name="Gomez-Valero L."/>
        </authorList>
    </citation>
    <scope>NUCLEOTIDE SEQUENCE [LARGE SCALE GENOMIC DNA]</scope>
    <source>
        <strain evidence="11">ATCC33218</strain>
    </source>
</reference>
<name>A0A098GHG5_LEGMI</name>
<dbReference type="PANTHER" id="PTHR11920">
    <property type="entry name" value="GUANYLYL CYCLASE"/>
    <property type="match status" value="1"/>
</dbReference>
<feature type="domain" description="Guanylate cyclase" evidence="8">
    <location>
        <begin position="292"/>
        <end position="419"/>
    </location>
</feature>
<evidence type="ECO:0000256" key="3">
    <source>
        <dbReference type="ARBA" id="ARBA00022741"/>
    </source>
</evidence>
<dbReference type="GO" id="GO:0035556">
    <property type="term" value="P:intracellular signal transduction"/>
    <property type="evidence" value="ECO:0007669"/>
    <property type="project" value="InterPro"/>
</dbReference>
<feature type="transmembrane region" description="Helical" evidence="7">
    <location>
        <begin position="228"/>
        <end position="247"/>
    </location>
</feature>
<evidence type="ECO:0000256" key="1">
    <source>
        <dbReference type="ARBA" id="ARBA00004370"/>
    </source>
</evidence>
<dbReference type="SMART" id="SM00044">
    <property type="entry name" value="CYCc"/>
    <property type="match status" value="1"/>
</dbReference>
<dbReference type="Gene3D" id="3.30.70.1230">
    <property type="entry name" value="Nucleotide cyclase"/>
    <property type="match status" value="1"/>
</dbReference>
<feature type="transmembrane region" description="Helical" evidence="7">
    <location>
        <begin position="12"/>
        <end position="33"/>
    </location>
</feature>
<keyword evidence="5 7" id="KW-0472">Membrane</keyword>
<dbReference type="InterPro" id="IPR050401">
    <property type="entry name" value="Cyclic_nucleotide_synthase"/>
</dbReference>
<dbReference type="HOGENOM" id="CLU_550724_0_0_6"/>
<evidence type="ECO:0000313" key="12">
    <source>
        <dbReference type="Proteomes" id="UP000182998"/>
    </source>
</evidence>
<dbReference type="STRING" id="451.B6N58_02935"/>
<dbReference type="GO" id="GO:0016020">
    <property type="term" value="C:membrane"/>
    <property type="evidence" value="ECO:0007669"/>
    <property type="project" value="UniProtKB-SubCell"/>
</dbReference>
<reference evidence="9" key="1">
    <citation type="submission" date="2014-09" db="EMBL/GenBank/DDBJ databases">
        <authorList>
            <person name="GOMEZ-VALERO Laura"/>
        </authorList>
    </citation>
    <scope>NUCLEOTIDE SEQUENCE</scope>
    <source>
        <strain evidence="9">ATCC33218</strain>
    </source>
</reference>
<evidence type="ECO:0000259" key="8">
    <source>
        <dbReference type="PROSITE" id="PS50125"/>
    </source>
</evidence>
<evidence type="ECO:0000256" key="7">
    <source>
        <dbReference type="SAM" id="Phobius"/>
    </source>
</evidence>
<dbReference type="RefSeq" id="WP_052679568.1">
    <property type="nucleotide sequence ID" value="NZ_LNYM01000019.1"/>
</dbReference>
<dbReference type="EMBL" id="FMVN01000013">
    <property type="protein sequence ID" value="SCY66672.1"/>
    <property type="molecule type" value="Genomic_DNA"/>
</dbReference>
<gene>
    <name evidence="9" type="ORF">LMI_2654</name>
    <name evidence="10" type="ORF">SAMN02982997_02421</name>
</gene>
<evidence type="ECO:0000256" key="6">
    <source>
        <dbReference type="ARBA" id="ARBA00023239"/>
    </source>
</evidence>
<reference evidence="10 12" key="3">
    <citation type="submission" date="2016-10" db="EMBL/GenBank/DDBJ databases">
        <authorList>
            <person name="Varghese N."/>
            <person name="Submissions S."/>
        </authorList>
    </citation>
    <scope>NUCLEOTIDE SEQUENCE [LARGE SCALE GENOMIC DNA]</scope>
    <source>
        <strain evidence="10 12">ATCC 33218</strain>
    </source>
</reference>
<keyword evidence="6" id="KW-0456">Lyase</keyword>
<dbReference type="CDD" id="cd07302">
    <property type="entry name" value="CHD"/>
    <property type="match status" value="1"/>
</dbReference>
<dbReference type="PROSITE" id="PS51257">
    <property type="entry name" value="PROKAR_LIPOPROTEIN"/>
    <property type="match status" value="1"/>
</dbReference>
<organism evidence="9 11">
    <name type="scientific">Legionella micdadei</name>
    <name type="common">Tatlockia micdadei</name>
    <dbReference type="NCBI Taxonomy" id="451"/>
    <lineage>
        <taxon>Bacteria</taxon>
        <taxon>Pseudomonadati</taxon>
        <taxon>Pseudomonadota</taxon>
        <taxon>Gammaproteobacteria</taxon>
        <taxon>Legionellales</taxon>
        <taxon>Legionellaceae</taxon>
        <taxon>Legionella</taxon>
    </lineage>
</organism>
<evidence type="ECO:0000313" key="11">
    <source>
        <dbReference type="Proteomes" id="UP000032414"/>
    </source>
</evidence>
<dbReference type="SUPFAM" id="SSF55073">
    <property type="entry name" value="Nucleotide cyclase"/>
    <property type="match status" value="1"/>
</dbReference>
<evidence type="ECO:0000256" key="4">
    <source>
        <dbReference type="ARBA" id="ARBA00022989"/>
    </source>
</evidence>
<comment type="subcellular location">
    <subcellularLocation>
        <location evidence="1">Membrane</location>
    </subcellularLocation>
</comment>
<protein>
    <submittedName>
        <fullName evidence="10">Adenylate cyclase, class 3</fullName>
    </submittedName>
    <submittedName>
        <fullName evidence="9">Putative adenylate/guanylate cyclase</fullName>
    </submittedName>
</protein>
<dbReference type="GO" id="GO:0009190">
    <property type="term" value="P:cyclic nucleotide biosynthetic process"/>
    <property type="evidence" value="ECO:0007669"/>
    <property type="project" value="InterPro"/>
</dbReference>
<evidence type="ECO:0000256" key="2">
    <source>
        <dbReference type="ARBA" id="ARBA00022692"/>
    </source>
</evidence>
<dbReference type="KEGG" id="tmc:LMI_2654"/>
<dbReference type="InterPro" id="IPR029787">
    <property type="entry name" value="Nucleotide_cyclase"/>
</dbReference>
<dbReference type="InterPro" id="IPR001054">
    <property type="entry name" value="A/G_cyclase"/>
</dbReference>
<dbReference type="OrthoDB" id="8724845at2"/>
<dbReference type="PATRIC" id="fig|451.8.peg.2608"/>
<dbReference type="PROSITE" id="PS50125">
    <property type="entry name" value="GUANYLATE_CYCLASE_2"/>
    <property type="match status" value="1"/>
</dbReference>
<evidence type="ECO:0000313" key="9">
    <source>
        <dbReference type="EMBL" id="CEG61909.1"/>
    </source>
</evidence>
<keyword evidence="2 7" id="KW-0812">Transmembrane</keyword>